<reference evidence="3" key="1">
    <citation type="journal article" date="2019" name="Int. J. Syst. Evol. Microbiol.">
        <title>The Global Catalogue of Microorganisms (GCM) 10K type strain sequencing project: providing services to taxonomists for standard genome sequencing and annotation.</title>
        <authorList>
            <consortium name="The Broad Institute Genomics Platform"/>
            <consortium name="The Broad Institute Genome Sequencing Center for Infectious Disease"/>
            <person name="Wu L."/>
            <person name="Ma J."/>
        </authorList>
    </citation>
    <scope>NUCLEOTIDE SEQUENCE [LARGE SCALE GENOMIC DNA]</scope>
    <source>
        <strain evidence="3">JCM 16703</strain>
    </source>
</reference>
<comment type="caution">
    <text evidence="2">The sequence shown here is derived from an EMBL/GenBank/DDBJ whole genome shotgun (WGS) entry which is preliminary data.</text>
</comment>
<gene>
    <name evidence="2" type="ORF">GCM10022215_18260</name>
</gene>
<accession>A0ABP7XIC1</accession>
<feature type="region of interest" description="Disordered" evidence="1">
    <location>
        <begin position="1"/>
        <end position="28"/>
    </location>
</feature>
<feature type="compositionally biased region" description="Basic and acidic residues" evidence="1">
    <location>
        <begin position="1"/>
        <end position="10"/>
    </location>
</feature>
<protein>
    <submittedName>
        <fullName evidence="2">Uncharacterized protein</fullName>
    </submittedName>
</protein>
<organism evidence="2 3">
    <name type="scientific">Nocardioides fonticola</name>
    <dbReference type="NCBI Taxonomy" id="450363"/>
    <lineage>
        <taxon>Bacteria</taxon>
        <taxon>Bacillati</taxon>
        <taxon>Actinomycetota</taxon>
        <taxon>Actinomycetes</taxon>
        <taxon>Propionibacteriales</taxon>
        <taxon>Nocardioidaceae</taxon>
        <taxon>Nocardioides</taxon>
    </lineage>
</organism>
<evidence type="ECO:0000313" key="2">
    <source>
        <dbReference type="EMBL" id="GAA4117506.1"/>
    </source>
</evidence>
<dbReference type="EMBL" id="BAAAZH010000012">
    <property type="protein sequence ID" value="GAA4117506.1"/>
    <property type="molecule type" value="Genomic_DNA"/>
</dbReference>
<evidence type="ECO:0000313" key="3">
    <source>
        <dbReference type="Proteomes" id="UP001501495"/>
    </source>
</evidence>
<evidence type="ECO:0000256" key="1">
    <source>
        <dbReference type="SAM" id="MobiDB-lite"/>
    </source>
</evidence>
<dbReference type="Proteomes" id="UP001501495">
    <property type="component" value="Unassembled WGS sequence"/>
</dbReference>
<keyword evidence="3" id="KW-1185">Reference proteome</keyword>
<dbReference type="RefSeq" id="WP_344733022.1">
    <property type="nucleotide sequence ID" value="NZ_BAAAZH010000012.1"/>
</dbReference>
<name>A0ABP7XIC1_9ACTN</name>
<sequence length="83" mass="8925">MPKLSPDKRASGPKSFGDPDAGRLYGSDKSKRCVSCGNWLTDQAAAAGETHHPCCTTNARRLIATSEAAIRKARATRTRRPTP</sequence>
<proteinExistence type="predicted"/>